<dbReference type="AlphaFoldDB" id="A0A6M3LQA0"/>
<accession>A0A6M3LQA0</accession>
<name>A0A6M3LQA0_9ZZZZ</name>
<gene>
    <name evidence="2" type="ORF">MM415A01997_0023</name>
    <name evidence="1" type="ORF">MM415B00308_0003</name>
    <name evidence="3" type="ORF">MM415B06340_0002</name>
</gene>
<evidence type="ECO:0000313" key="1">
    <source>
        <dbReference type="EMBL" id="QJA67025.1"/>
    </source>
</evidence>
<sequence length="61" mass="6760">MSDLKIIEVMDMIIEDCKQDVTDYEHAPFTGRTVGELHGILEAKISALAKAIKQLAEDEKG</sequence>
<protein>
    <submittedName>
        <fullName evidence="3">Uncharacterized protein</fullName>
    </submittedName>
</protein>
<dbReference type="EMBL" id="MT142100">
    <property type="protein sequence ID" value="QJA74479.1"/>
    <property type="molecule type" value="Genomic_DNA"/>
</dbReference>
<dbReference type="EMBL" id="MT141565">
    <property type="protein sequence ID" value="QJA67025.1"/>
    <property type="molecule type" value="Genomic_DNA"/>
</dbReference>
<dbReference type="EMBL" id="MT143484">
    <property type="protein sequence ID" value="QJA97330.1"/>
    <property type="molecule type" value="Genomic_DNA"/>
</dbReference>
<proteinExistence type="predicted"/>
<reference evidence="3" key="1">
    <citation type="submission" date="2020-03" db="EMBL/GenBank/DDBJ databases">
        <title>The deep terrestrial virosphere.</title>
        <authorList>
            <person name="Holmfeldt K."/>
            <person name="Nilsson E."/>
            <person name="Simone D."/>
            <person name="Lopez-Fernandez M."/>
            <person name="Wu X."/>
            <person name="de Brujin I."/>
            <person name="Lundin D."/>
            <person name="Andersson A."/>
            <person name="Bertilsson S."/>
            <person name="Dopson M."/>
        </authorList>
    </citation>
    <scope>NUCLEOTIDE SEQUENCE</scope>
    <source>
        <strain evidence="2">MM415A01997</strain>
        <strain evidence="1">MM415B00308</strain>
        <strain evidence="3">MM415B06340</strain>
    </source>
</reference>
<evidence type="ECO:0000313" key="2">
    <source>
        <dbReference type="EMBL" id="QJA74479.1"/>
    </source>
</evidence>
<organism evidence="3">
    <name type="scientific">viral metagenome</name>
    <dbReference type="NCBI Taxonomy" id="1070528"/>
    <lineage>
        <taxon>unclassified sequences</taxon>
        <taxon>metagenomes</taxon>
        <taxon>organismal metagenomes</taxon>
    </lineage>
</organism>
<evidence type="ECO:0000313" key="3">
    <source>
        <dbReference type="EMBL" id="QJA97330.1"/>
    </source>
</evidence>